<gene>
    <name evidence="1" type="ORF">JOB18_014625</name>
</gene>
<accession>A0AAV6SYE5</accession>
<dbReference type="AlphaFoldDB" id="A0AAV6SYE5"/>
<dbReference type="EMBL" id="JAGKHQ010000002">
    <property type="protein sequence ID" value="KAG7522158.1"/>
    <property type="molecule type" value="Genomic_DNA"/>
</dbReference>
<proteinExistence type="predicted"/>
<keyword evidence="2" id="KW-1185">Reference proteome</keyword>
<protein>
    <submittedName>
        <fullName evidence="1">Uncharacterized protein</fullName>
    </submittedName>
</protein>
<organism evidence="1 2">
    <name type="scientific">Solea senegalensis</name>
    <name type="common">Senegalese sole</name>
    <dbReference type="NCBI Taxonomy" id="28829"/>
    <lineage>
        <taxon>Eukaryota</taxon>
        <taxon>Metazoa</taxon>
        <taxon>Chordata</taxon>
        <taxon>Craniata</taxon>
        <taxon>Vertebrata</taxon>
        <taxon>Euteleostomi</taxon>
        <taxon>Actinopterygii</taxon>
        <taxon>Neopterygii</taxon>
        <taxon>Teleostei</taxon>
        <taxon>Neoteleostei</taxon>
        <taxon>Acanthomorphata</taxon>
        <taxon>Carangaria</taxon>
        <taxon>Pleuronectiformes</taxon>
        <taxon>Pleuronectoidei</taxon>
        <taxon>Soleidae</taxon>
        <taxon>Solea</taxon>
    </lineage>
</organism>
<comment type="caution">
    <text evidence="1">The sequence shown here is derived from an EMBL/GenBank/DDBJ whole genome shotgun (WGS) entry which is preliminary data.</text>
</comment>
<reference evidence="1 2" key="1">
    <citation type="journal article" date="2021" name="Sci. Rep.">
        <title>Chromosome anchoring in Senegalese sole (Solea senegalensis) reveals sex-associated markers and genome rearrangements in flatfish.</title>
        <authorList>
            <person name="Guerrero-Cozar I."/>
            <person name="Gomez-Garrido J."/>
            <person name="Berbel C."/>
            <person name="Martinez-Blanch J.F."/>
            <person name="Alioto T."/>
            <person name="Claros M.G."/>
            <person name="Gagnaire P.A."/>
            <person name="Manchado M."/>
        </authorList>
    </citation>
    <scope>NUCLEOTIDE SEQUENCE [LARGE SCALE GENOMIC DNA]</scope>
    <source>
        <strain evidence="1">Sse05_10M</strain>
    </source>
</reference>
<name>A0AAV6SYE5_SOLSE</name>
<evidence type="ECO:0000313" key="2">
    <source>
        <dbReference type="Proteomes" id="UP000693946"/>
    </source>
</evidence>
<dbReference type="Proteomes" id="UP000693946">
    <property type="component" value="Linkage Group LG10"/>
</dbReference>
<sequence>MATTPQGDDASYGHLRLENVVTLTFTIQYSFCDCRGCDMHQTAGVCWSHPMVCWGENRTCLPQPIYAP</sequence>
<evidence type="ECO:0000313" key="1">
    <source>
        <dbReference type="EMBL" id="KAG7522158.1"/>
    </source>
</evidence>